<organism evidence="2 3">
    <name type="scientific">Phytophthora nicotianae P1569</name>
    <dbReference type="NCBI Taxonomy" id="1317065"/>
    <lineage>
        <taxon>Eukaryota</taxon>
        <taxon>Sar</taxon>
        <taxon>Stramenopiles</taxon>
        <taxon>Oomycota</taxon>
        <taxon>Peronosporomycetes</taxon>
        <taxon>Peronosporales</taxon>
        <taxon>Peronosporaceae</taxon>
        <taxon>Phytophthora</taxon>
    </lineage>
</organism>
<evidence type="ECO:0000313" key="2">
    <source>
        <dbReference type="EMBL" id="ETI38742.1"/>
    </source>
</evidence>
<protein>
    <submittedName>
        <fullName evidence="2">Uncharacterized protein</fullName>
    </submittedName>
</protein>
<sequence length="121" mass="13318">MAAVHVVTPLAEWSLNNAADHLSGLTAVLSRNHGKLRRYTKLDEKLRQLDLCVIAFWFTYANRSHTDEGLSNGVSPKNMGVVSLSLESPPKPTLPAQAPNTRAHCSDTTKQQQQHPFATKS</sequence>
<dbReference type="AlphaFoldDB" id="V9EKZ4"/>
<gene>
    <name evidence="2" type="ORF">F443_15588</name>
</gene>
<feature type="compositionally biased region" description="Polar residues" evidence="1">
    <location>
        <begin position="106"/>
        <end position="121"/>
    </location>
</feature>
<proteinExistence type="predicted"/>
<name>V9EKZ4_PHYNI</name>
<feature type="region of interest" description="Disordered" evidence="1">
    <location>
        <begin position="81"/>
        <end position="121"/>
    </location>
</feature>
<dbReference type="EMBL" id="ANIZ01002742">
    <property type="protein sequence ID" value="ETI38742.1"/>
    <property type="molecule type" value="Genomic_DNA"/>
</dbReference>
<accession>V9EKZ4</accession>
<dbReference type="Proteomes" id="UP000018721">
    <property type="component" value="Unassembled WGS sequence"/>
</dbReference>
<evidence type="ECO:0000256" key="1">
    <source>
        <dbReference type="SAM" id="MobiDB-lite"/>
    </source>
</evidence>
<reference evidence="2 3" key="1">
    <citation type="submission" date="2013-11" db="EMBL/GenBank/DDBJ databases">
        <title>The Genome Sequence of Phytophthora parasitica P1569.</title>
        <authorList>
            <consortium name="The Broad Institute Genomics Platform"/>
            <person name="Russ C."/>
            <person name="Tyler B."/>
            <person name="Panabieres F."/>
            <person name="Shan W."/>
            <person name="Tripathy S."/>
            <person name="Grunwald N."/>
            <person name="Machado M."/>
            <person name="Johnson C.S."/>
            <person name="Arredondo F."/>
            <person name="Hong C."/>
            <person name="Coffey M."/>
            <person name="Young S.K."/>
            <person name="Zeng Q."/>
            <person name="Gargeya S."/>
            <person name="Fitzgerald M."/>
            <person name="Abouelleil A."/>
            <person name="Alvarado L."/>
            <person name="Chapman S.B."/>
            <person name="Gainer-Dewar J."/>
            <person name="Goldberg J."/>
            <person name="Griggs A."/>
            <person name="Gujja S."/>
            <person name="Hansen M."/>
            <person name="Howarth C."/>
            <person name="Imamovic A."/>
            <person name="Ireland A."/>
            <person name="Larimer J."/>
            <person name="McCowan C."/>
            <person name="Murphy C."/>
            <person name="Pearson M."/>
            <person name="Poon T.W."/>
            <person name="Priest M."/>
            <person name="Roberts A."/>
            <person name="Saif S."/>
            <person name="Shea T."/>
            <person name="Sykes S."/>
            <person name="Wortman J."/>
            <person name="Nusbaum C."/>
            <person name="Birren B."/>
        </authorList>
    </citation>
    <scope>NUCLEOTIDE SEQUENCE [LARGE SCALE GENOMIC DNA]</scope>
    <source>
        <strain evidence="2 3">P1569</strain>
    </source>
</reference>
<comment type="caution">
    <text evidence="2">The sequence shown here is derived from an EMBL/GenBank/DDBJ whole genome shotgun (WGS) entry which is preliminary data.</text>
</comment>
<dbReference type="HOGENOM" id="CLU_2042700_0_0_1"/>
<keyword evidence="3" id="KW-1185">Reference proteome</keyword>
<evidence type="ECO:0000313" key="3">
    <source>
        <dbReference type="Proteomes" id="UP000018721"/>
    </source>
</evidence>